<evidence type="ECO:0000313" key="1">
    <source>
        <dbReference type="EMBL" id="QJA53340.1"/>
    </source>
</evidence>
<dbReference type="EMBL" id="MT144414">
    <property type="protein sequence ID" value="QJA53340.1"/>
    <property type="molecule type" value="Genomic_DNA"/>
</dbReference>
<proteinExistence type="predicted"/>
<reference evidence="1" key="1">
    <citation type="submission" date="2020-03" db="EMBL/GenBank/DDBJ databases">
        <title>The deep terrestrial virosphere.</title>
        <authorList>
            <person name="Holmfeldt K."/>
            <person name="Nilsson E."/>
            <person name="Simone D."/>
            <person name="Lopez-Fernandez M."/>
            <person name="Wu X."/>
            <person name="de Brujin I."/>
            <person name="Lundin D."/>
            <person name="Andersson A."/>
            <person name="Bertilsson S."/>
            <person name="Dopson M."/>
        </authorList>
    </citation>
    <scope>NUCLEOTIDE SEQUENCE</scope>
    <source>
        <strain evidence="2">MM415B06064</strain>
        <strain evidence="1">TM448A03437</strain>
    </source>
</reference>
<sequence length="61" mass="7317">MKVNKNYCEKYDAPLVEAQHVCTLWIELHKIRGAYICENCPYRRGSKAWKEKHKQHKKGEK</sequence>
<evidence type="ECO:0000313" key="2">
    <source>
        <dbReference type="EMBL" id="QJA97609.1"/>
    </source>
</evidence>
<accession>A0A6H2A1L7</accession>
<dbReference type="AlphaFoldDB" id="A0A6H2A1L7"/>
<protein>
    <submittedName>
        <fullName evidence="1">Uncharacterized protein</fullName>
    </submittedName>
</protein>
<name>A0A6H2A1L7_9ZZZZ</name>
<organism evidence="1">
    <name type="scientific">viral metagenome</name>
    <dbReference type="NCBI Taxonomy" id="1070528"/>
    <lineage>
        <taxon>unclassified sequences</taxon>
        <taxon>metagenomes</taxon>
        <taxon>organismal metagenomes</taxon>
    </lineage>
</organism>
<dbReference type="EMBL" id="MT143509">
    <property type="protein sequence ID" value="QJA97609.1"/>
    <property type="molecule type" value="Genomic_DNA"/>
</dbReference>
<gene>
    <name evidence="2" type="ORF">MM415B06064_0006</name>
    <name evidence="1" type="ORF">TM448A03437_0004</name>
</gene>